<organism evidence="4 5">
    <name type="scientific">Cohnella faecalis</name>
    <dbReference type="NCBI Taxonomy" id="2315694"/>
    <lineage>
        <taxon>Bacteria</taxon>
        <taxon>Bacillati</taxon>
        <taxon>Bacillota</taxon>
        <taxon>Bacilli</taxon>
        <taxon>Bacillales</taxon>
        <taxon>Paenibacillaceae</taxon>
        <taxon>Cohnella</taxon>
    </lineage>
</organism>
<comment type="similarity">
    <text evidence="1">Belongs to the DprA/Smf family.</text>
</comment>
<feature type="domain" description="Smf/DprA SLOG" evidence="2">
    <location>
        <begin position="121"/>
        <end position="328"/>
    </location>
</feature>
<dbReference type="NCBIfam" id="TIGR00732">
    <property type="entry name" value="dprA"/>
    <property type="match status" value="1"/>
</dbReference>
<dbReference type="PANTHER" id="PTHR43022:SF1">
    <property type="entry name" value="PROTEIN SMF"/>
    <property type="match status" value="1"/>
</dbReference>
<dbReference type="InterPro" id="IPR041614">
    <property type="entry name" value="DprA_WH"/>
</dbReference>
<dbReference type="EMBL" id="QXJM01000037">
    <property type="protein sequence ID" value="RIE03274.1"/>
    <property type="molecule type" value="Genomic_DNA"/>
</dbReference>
<dbReference type="PANTHER" id="PTHR43022">
    <property type="entry name" value="PROTEIN SMF"/>
    <property type="match status" value="1"/>
</dbReference>
<evidence type="ECO:0000313" key="5">
    <source>
        <dbReference type="Proteomes" id="UP000266340"/>
    </source>
</evidence>
<dbReference type="AlphaFoldDB" id="A0A398CW77"/>
<protein>
    <submittedName>
        <fullName evidence="4">DNA-protecting protein DprA</fullName>
    </submittedName>
</protein>
<comment type="caution">
    <text evidence="4">The sequence shown here is derived from an EMBL/GenBank/DDBJ whole genome shotgun (WGS) entry which is preliminary data.</text>
</comment>
<evidence type="ECO:0000256" key="1">
    <source>
        <dbReference type="ARBA" id="ARBA00006525"/>
    </source>
</evidence>
<accession>A0A398CW77</accession>
<dbReference type="Gene3D" id="3.40.50.450">
    <property type="match status" value="1"/>
</dbReference>
<evidence type="ECO:0000313" key="4">
    <source>
        <dbReference type="EMBL" id="RIE03274.1"/>
    </source>
</evidence>
<proteinExistence type="inferred from homology"/>
<feature type="domain" description="DprA winged helix" evidence="3">
    <location>
        <begin position="351"/>
        <end position="406"/>
    </location>
</feature>
<dbReference type="InterPro" id="IPR003488">
    <property type="entry name" value="DprA"/>
</dbReference>
<evidence type="ECO:0000259" key="2">
    <source>
        <dbReference type="Pfam" id="PF02481"/>
    </source>
</evidence>
<dbReference type="Pfam" id="PF02481">
    <property type="entry name" value="DNA_processg_A"/>
    <property type="match status" value="1"/>
</dbReference>
<reference evidence="4 5" key="1">
    <citation type="submission" date="2018-09" db="EMBL/GenBank/DDBJ databases">
        <title>Cohnella cavernae sp. nov., isolated from a karst cave.</title>
        <authorList>
            <person name="Zhu H."/>
        </authorList>
    </citation>
    <scope>NUCLEOTIDE SEQUENCE [LARGE SCALE GENOMIC DNA]</scope>
    <source>
        <strain evidence="4 5">K2E09-144</strain>
    </source>
</reference>
<dbReference type="InterPro" id="IPR036388">
    <property type="entry name" value="WH-like_DNA-bd_sf"/>
</dbReference>
<sequence>MRERDRQAAFLLLDDKGMEGCLLFVVADSIYSGSRGAEILTDTMERMRRHLIAMHECPGIGRALLSLIVQSGRLEEANEIREREWEDMGLKPHQVQSLLDGFRPERIEMRRRQREKGEMSVVTAFDAEYPPLLLETKDHPWVLYYRGRYELASRPSVAVVGTRVATAYGRHASEMLSAECAGCGLTVVSGMASGIDTSAHWGALEQPGGTIAVLATPVNKPYPYENKELYRKIGESGLLLSETPPDAVLKPYMFLERNRIIAGLALGTVVVEAAKGSGAFRTADRALAYGRDVFVVPGQITSPRSHEIMKWLRDGAKPVIDAEDIWGEYVSQLTELTSLPMSDLLSKSGTTPSPNLSADEASIYELLLDRPRSIDELSASSGMTFGLLHSVLLSLLIKRRIHQEPGFVYSVL</sequence>
<gene>
    <name evidence="4" type="primary">dprA</name>
    <name evidence="4" type="ORF">D3H35_11320</name>
</gene>
<evidence type="ECO:0000259" key="3">
    <source>
        <dbReference type="Pfam" id="PF17782"/>
    </source>
</evidence>
<dbReference type="SUPFAM" id="SSF102405">
    <property type="entry name" value="MCP/YpsA-like"/>
    <property type="match status" value="1"/>
</dbReference>
<dbReference type="InterPro" id="IPR057666">
    <property type="entry name" value="DrpA_SLOG"/>
</dbReference>
<dbReference type="GO" id="GO:0009294">
    <property type="term" value="P:DNA-mediated transformation"/>
    <property type="evidence" value="ECO:0007669"/>
    <property type="project" value="InterPro"/>
</dbReference>
<dbReference type="Pfam" id="PF17782">
    <property type="entry name" value="WHD_DprA"/>
    <property type="match status" value="1"/>
</dbReference>
<dbReference type="Gene3D" id="1.10.10.10">
    <property type="entry name" value="Winged helix-like DNA-binding domain superfamily/Winged helix DNA-binding domain"/>
    <property type="match status" value="1"/>
</dbReference>
<dbReference type="Proteomes" id="UP000266340">
    <property type="component" value="Unassembled WGS sequence"/>
</dbReference>
<name>A0A398CW77_9BACL</name>
<keyword evidence="5" id="KW-1185">Reference proteome</keyword>